<dbReference type="CDD" id="cd05162">
    <property type="entry name" value="PWWP"/>
    <property type="match status" value="1"/>
</dbReference>
<evidence type="ECO:0000313" key="2">
    <source>
        <dbReference type="Proteomes" id="UP001479436"/>
    </source>
</evidence>
<sequence length="709" mass="81963">MSLSSTSEYKPQLDLKSALSGKTSKFHPFFIAKLPNIVWIKSQGKWWPGRILDDRTRVPLKIQKFSPKKEIVRLGAPSKKNIQPFYCIQADKFIKQWKGSEKEREFRIALSRAHDAARKDEELPSVDDVLSTAGSHAIQNLTSQGESEVIKSSYLTELLTLEEEELPSVDNAIRLTSHYLNEQKCPIESNSCNQPQRVSKGKQTISQIESCVDIASPSVLADIERFRSKGKNKLELRSNLHSSISITKPQPLQTQVNYMKKKYEYIDDEDDFTFFSSSKLNFKSKSSTSFASHSLEYISNEKSTTAKGDLLQNSREVSNRRNVKVMPKNRSNTGQEPRFDDRDELALLASQSTPHEICHSMGTPNFSDSDSDSIPSGKIIIKPRVIRYNKQRDELALVGNGVEQKKIRTESSHDVCEPPIYSQLILNEDPDFDLDTRYEFAFLAGRNETNLFLYQSLMVPGELCLAYLSSCHSYFPGKVISYKRPNKYRVQIYDGQRRVLSRSDFFTIYEPEFQTCPLGDFALEREDPDYENTPLRREVVSHEIDLIRIICGGDENSWRYDKFFRSLRERRILAHYISRGPFGINEFHFISRVLKQMFTEQRTADPEEEASYGFDFISVEQLHLNSDLLNPKILQQFCDDVLLPEVIIRMIMTRENIEYREAEQEMLHGYMDSRWVEQVMAARHSFADGRISLVEKHRIFRSVDRDEDD</sequence>
<organism evidence="1 2">
    <name type="scientific">Basidiobolus ranarum</name>
    <dbReference type="NCBI Taxonomy" id="34480"/>
    <lineage>
        <taxon>Eukaryota</taxon>
        <taxon>Fungi</taxon>
        <taxon>Fungi incertae sedis</taxon>
        <taxon>Zoopagomycota</taxon>
        <taxon>Entomophthoromycotina</taxon>
        <taxon>Basidiobolomycetes</taxon>
        <taxon>Basidiobolales</taxon>
        <taxon>Basidiobolaceae</taxon>
        <taxon>Basidiobolus</taxon>
    </lineage>
</organism>
<dbReference type="EMBL" id="JASJQH010000120">
    <property type="protein sequence ID" value="KAK9766833.1"/>
    <property type="molecule type" value="Genomic_DNA"/>
</dbReference>
<proteinExistence type="predicted"/>
<evidence type="ECO:0000313" key="1">
    <source>
        <dbReference type="EMBL" id="KAK9766833.1"/>
    </source>
</evidence>
<comment type="caution">
    <text evidence="1">The sequence shown here is derived from an EMBL/GenBank/DDBJ whole genome shotgun (WGS) entry which is preliminary data.</text>
</comment>
<evidence type="ECO:0008006" key="3">
    <source>
        <dbReference type="Google" id="ProtNLM"/>
    </source>
</evidence>
<protein>
    <recommendedName>
        <fullName evidence="3">PWWP domain-containing protein</fullName>
    </recommendedName>
</protein>
<accession>A0ABR2WZA3</accession>
<dbReference type="CDD" id="cd04508">
    <property type="entry name" value="Tudor_SF"/>
    <property type="match status" value="1"/>
</dbReference>
<dbReference type="Proteomes" id="UP001479436">
    <property type="component" value="Unassembled WGS sequence"/>
</dbReference>
<reference evidence="1 2" key="1">
    <citation type="submission" date="2023-04" db="EMBL/GenBank/DDBJ databases">
        <title>Genome of Basidiobolus ranarum AG-B5.</title>
        <authorList>
            <person name="Stajich J.E."/>
            <person name="Carter-House D."/>
            <person name="Gryganskyi A."/>
        </authorList>
    </citation>
    <scope>NUCLEOTIDE SEQUENCE [LARGE SCALE GENOMIC DNA]</scope>
    <source>
        <strain evidence="1 2">AG-B5</strain>
    </source>
</reference>
<gene>
    <name evidence="1" type="ORF">K7432_003796</name>
</gene>
<name>A0ABR2WZA3_9FUNG</name>
<keyword evidence="2" id="KW-1185">Reference proteome</keyword>